<evidence type="ECO:0000256" key="10">
    <source>
        <dbReference type="ARBA" id="ARBA00023157"/>
    </source>
</evidence>
<comment type="similarity">
    <text evidence="2">Belongs to the patched family.</text>
</comment>
<dbReference type="GO" id="GO:0012505">
    <property type="term" value="C:endomembrane system"/>
    <property type="evidence" value="ECO:0007669"/>
    <property type="project" value="UniProtKB-SubCell"/>
</dbReference>
<feature type="transmembrane region" description="Helical" evidence="13">
    <location>
        <begin position="1184"/>
        <end position="1205"/>
    </location>
</feature>
<protein>
    <recommendedName>
        <fullName evidence="15">SSD domain-containing protein</fullName>
    </recommendedName>
</protein>
<evidence type="ECO:0000313" key="16">
    <source>
        <dbReference type="EMBL" id="VVT48670.1"/>
    </source>
</evidence>
<keyword evidence="5 14" id="KW-0732">Signal</keyword>
<name>A0A5E8BC65_9ASCO</name>
<sequence length="1355" mass="149145">MLALVSFVHLLRLSAVAALAPADPAAAVAAASLSSSSDTPQPQPPTPIHAPGYCAIFSSCGKQSFFGPELPCPTNIPATDPDDETRAALVDICGTEGWSEGPICCDLGQLKTLRENLKKAENIISSCPACKENFFQLFCRFTCSPNQSQFVNVTSTELSRTGLPVVAELDQYVDPVFAAGFYDSCKDVKFGATNGYAMDLIGGGAKNYTQFLKFLGDKKPLLGGSPFQMNFVWDEEHDPSVIKRSTGPIRNCSDPDERYRCACNDCPNSCPILPDLDEERVCRVGILPCFSFAVIMIYSGTLFIILVAYSSYKAYKFNKQRTTEAMRLLHDVPGFNDDDEDDDYFGTRRRNRLSWIKLPAILRFKSADSVSGEYPVNSFFQHWFSQCAFVFATFPVIVIGISTIIVFALSLGSLRLQLEQNPINLWVSSNSVEYQEKAYYDENFGPFYRSEQVYLVNETGPILSWDTLQWWFDVNSRINTLVSPAGTTLGDLCVSPFGDACVVQSMTQYFGGDISQLSNTSWPRQVAACATTPVNCLPPFKQPLKKNLLFGGYEDNDVLTSHALVATWVLENSGQDTERTQRAAEWEAALEDLLFQVQAEAESRGLRVSFNTEISLEQELNKSSNTDARIIIISYFFMFVYASLALGGVVPGFGRNSLVKSKFLLGFSGIIIVLMSVAASVGFFALIGIKATLIIAEAIPFLVLAIGVDNIFLLSHELENVNASHPNDTVEERVSRAVGNIGPSILFSAFSETLTFALAASVAMPAVRNFAIYSAGAVFINFVLQLTMFVSVLTLDQKRIEDNRFDIFPCFTAPDPQEVFLSQESSFSTSVRALASPGVFEKFSEPTFSKLIRQNYAPYILSESVKPIVIGLFFAFFTLGLALLPHISLGLDQRLAIPSDSYLVQYFDDFYDYFNSGPPVYFVVRNLNVTDRASQQTLCGRFTTCDEYSLANIVEQERKRPALSYIQDPPAVWIDDFFEWLNPSLDECCLVKPSPSGNNTDFCGPYDSPYMCEPCFQNHDPKWDPQMHGLPQGAEFMTYFNAWIDAPSDPCPLGGKAPYSSEIAVDPQTGAIVASKFRSMHVPLRSQDDFIDSYAAARRIATSIHESTGIDVYPYSNFYIFFAQYKTIIGDTLALVGMALALIFVVAVVLLGSLRTAFALILTVAMGITDIAGIMSLWGISLNAVSLVNLVICVGICVEFCAHIVRAFTFVQKSQLSQQQLPPSNPNTQSRSRQARAFNALVGVGGSVFGGIALTKLIGVSVLAFTRSQIFNVYYFRMWLALVLVATAHGLIFLPVLLTYIGGAGYVLDEQDEGLVGDLASRLYLNPGEDDDVDDDSADIVDYSNISQPSTGFQP</sequence>
<keyword evidence="9 13" id="KW-0472">Membrane</keyword>
<evidence type="ECO:0000256" key="12">
    <source>
        <dbReference type="SAM" id="MobiDB-lite"/>
    </source>
</evidence>
<keyword evidence="3" id="KW-0813">Transport</keyword>
<dbReference type="FunFam" id="1.20.1640.10:FF:000029">
    <property type="entry name" value="Putative Patched sphingolipid transporter"/>
    <property type="match status" value="1"/>
</dbReference>
<dbReference type="Pfam" id="PF12349">
    <property type="entry name" value="Sterol-sensing"/>
    <property type="match status" value="1"/>
</dbReference>
<keyword evidence="10" id="KW-1015">Disulfide bond</keyword>
<dbReference type="PANTHER" id="PTHR45727:SF2">
    <property type="entry name" value="NPC INTRACELLULAR CHOLESTEROL TRANSPORTER 1"/>
    <property type="match status" value="1"/>
</dbReference>
<dbReference type="Gene3D" id="1.20.1640.10">
    <property type="entry name" value="Multidrug efflux transporter AcrB transmembrane domain"/>
    <property type="match status" value="2"/>
</dbReference>
<dbReference type="GO" id="GO:0006629">
    <property type="term" value="P:lipid metabolic process"/>
    <property type="evidence" value="ECO:0007669"/>
    <property type="project" value="UniProtKB-KW"/>
</dbReference>
<accession>A0A5E8BC65</accession>
<evidence type="ECO:0000313" key="17">
    <source>
        <dbReference type="Proteomes" id="UP000398389"/>
    </source>
</evidence>
<dbReference type="FunFam" id="1.20.1640.10:FF:000008">
    <property type="entry name" value="NPC intracellular cholesterol transporter 1"/>
    <property type="match status" value="1"/>
</dbReference>
<evidence type="ECO:0000256" key="7">
    <source>
        <dbReference type="ARBA" id="ARBA00023055"/>
    </source>
</evidence>
<dbReference type="InterPro" id="IPR053956">
    <property type="entry name" value="NPC1_MLD"/>
</dbReference>
<feature type="transmembrane region" description="Helical" evidence="13">
    <location>
        <begin position="770"/>
        <end position="795"/>
    </location>
</feature>
<evidence type="ECO:0000256" key="13">
    <source>
        <dbReference type="SAM" id="Phobius"/>
    </source>
</evidence>
<dbReference type="InterPro" id="IPR053958">
    <property type="entry name" value="HMGCR/SNAP/NPC1-like_SSD"/>
</dbReference>
<keyword evidence="8" id="KW-0443">Lipid metabolism</keyword>
<feature type="transmembrane region" description="Helical" evidence="13">
    <location>
        <begin position="693"/>
        <end position="714"/>
    </location>
</feature>
<organism evidence="16 17">
    <name type="scientific">Magnusiomyces paraingens</name>
    <dbReference type="NCBI Taxonomy" id="2606893"/>
    <lineage>
        <taxon>Eukaryota</taxon>
        <taxon>Fungi</taxon>
        <taxon>Dikarya</taxon>
        <taxon>Ascomycota</taxon>
        <taxon>Saccharomycotina</taxon>
        <taxon>Dipodascomycetes</taxon>
        <taxon>Dipodascales</taxon>
        <taxon>Dipodascaceae</taxon>
        <taxon>Magnusiomyces</taxon>
    </lineage>
</organism>
<feature type="compositionally biased region" description="Acidic residues" evidence="12">
    <location>
        <begin position="1328"/>
        <end position="1339"/>
    </location>
</feature>
<comment type="subcellular location">
    <subcellularLocation>
        <location evidence="1">Endomembrane system</location>
        <topology evidence="1">Multi-pass membrane protein</topology>
    </subcellularLocation>
</comment>
<feature type="transmembrane region" description="Helical" evidence="13">
    <location>
        <begin position="1278"/>
        <end position="1301"/>
    </location>
</feature>
<evidence type="ECO:0000256" key="3">
    <source>
        <dbReference type="ARBA" id="ARBA00022448"/>
    </source>
</evidence>
<evidence type="ECO:0000256" key="6">
    <source>
        <dbReference type="ARBA" id="ARBA00022989"/>
    </source>
</evidence>
<feature type="transmembrane region" description="Helical" evidence="13">
    <location>
        <begin position="1133"/>
        <end position="1151"/>
    </location>
</feature>
<feature type="region of interest" description="Disordered" evidence="12">
    <location>
        <begin position="1328"/>
        <end position="1355"/>
    </location>
</feature>
<feature type="transmembrane region" description="Helical" evidence="13">
    <location>
        <begin position="1240"/>
        <end position="1266"/>
    </location>
</feature>
<dbReference type="PANTHER" id="PTHR45727">
    <property type="entry name" value="NPC INTRACELLULAR CHOLESTEROL TRANSPORTER 1"/>
    <property type="match status" value="1"/>
</dbReference>
<gene>
    <name evidence="16" type="ORF">SAPINGB_P001893</name>
</gene>
<keyword evidence="4 13" id="KW-0812">Transmembrane</keyword>
<feature type="compositionally biased region" description="Polar residues" evidence="12">
    <location>
        <begin position="1344"/>
        <end position="1355"/>
    </location>
</feature>
<keyword evidence="17" id="KW-1185">Reference proteome</keyword>
<reference evidence="16 17" key="1">
    <citation type="submission" date="2019-09" db="EMBL/GenBank/DDBJ databases">
        <authorList>
            <person name="Brejova B."/>
        </authorList>
    </citation>
    <scope>NUCLEOTIDE SEQUENCE [LARGE SCALE GENOMIC DNA]</scope>
</reference>
<dbReference type="Pfam" id="PF22314">
    <property type="entry name" value="NPC1_MLD"/>
    <property type="match status" value="1"/>
</dbReference>
<evidence type="ECO:0000256" key="8">
    <source>
        <dbReference type="ARBA" id="ARBA00023098"/>
    </source>
</evidence>
<dbReference type="SUPFAM" id="SSF82866">
    <property type="entry name" value="Multidrug efflux transporter AcrB transmembrane domain"/>
    <property type="match status" value="2"/>
</dbReference>
<proteinExistence type="inferred from homology"/>
<keyword evidence="7" id="KW-0445">Lipid transport</keyword>
<feature type="transmembrane region" description="Helical" evidence="13">
    <location>
        <begin position="290"/>
        <end position="312"/>
    </location>
</feature>
<evidence type="ECO:0000259" key="15">
    <source>
        <dbReference type="PROSITE" id="PS50156"/>
    </source>
</evidence>
<dbReference type="GO" id="GO:0032934">
    <property type="term" value="F:sterol binding"/>
    <property type="evidence" value="ECO:0007669"/>
    <property type="project" value="TreeGrafter"/>
</dbReference>
<feature type="transmembrane region" description="Helical" evidence="13">
    <location>
        <begin position="388"/>
        <end position="411"/>
    </location>
</feature>
<dbReference type="InterPro" id="IPR032190">
    <property type="entry name" value="NPC1_N"/>
</dbReference>
<dbReference type="RefSeq" id="XP_031852504.1">
    <property type="nucleotide sequence ID" value="XM_031996613.1"/>
</dbReference>
<feature type="chain" id="PRO_5022694669" description="SSD domain-containing protein" evidence="14">
    <location>
        <begin position="19"/>
        <end position="1355"/>
    </location>
</feature>
<feature type="domain" description="SSD" evidence="15">
    <location>
        <begin position="627"/>
        <end position="795"/>
    </location>
</feature>
<feature type="transmembrane region" description="Helical" evidence="13">
    <location>
        <begin position="663"/>
        <end position="687"/>
    </location>
</feature>
<evidence type="ECO:0000256" key="9">
    <source>
        <dbReference type="ARBA" id="ARBA00023136"/>
    </source>
</evidence>
<dbReference type="GeneID" id="43580713"/>
<feature type="transmembrane region" description="Helical" evidence="13">
    <location>
        <begin position="868"/>
        <end position="889"/>
    </location>
</feature>
<feature type="transmembrane region" description="Helical" evidence="13">
    <location>
        <begin position="1158"/>
        <end position="1178"/>
    </location>
</feature>
<dbReference type="InterPro" id="IPR000731">
    <property type="entry name" value="SSD"/>
</dbReference>
<evidence type="ECO:0000256" key="2">
    <source>
        <dbReference type="ARBA" id="ARBA00005585"/>
    </source>
</evidence>
<evidence type="ECO:0000256" key="5">
    <source>
        <dbReference type="ARBA" id="ARBA00022729"/>
    </source>
</evidence>
<evidence type="ECO:0000256" key="4">
    <source>
        <dbReference type="ARBA" id="ARBA00022692"/>
    </source>
</evidence>
<keyword evidence="11" id="KW-0325">Glycoprotein</keyword>
<evidence type="ECO:0000256" key="11">
    <source>
        <dbReference type="ARBA" id="ARBA00023180"/>
    </source>
</evidence>
<keyword evidence="6 13" id="KW-1133">Transmembrane helix</keyword>
<evidence type="ECO:0000256" key="1">
    <source>
        <dbReference type="ARBA" id="ARBA00004127"/>
    </source>
</evidence>
<dbReference type="GO" id="GO:0016020">
    <property type="term" value="C:membrane"/>
    <property type="evidence" value="ECO:0007669"/>
    <property type="project" value="TreeGrafter"/>
</dbReference>
<evidence type="ECO:0000256" key="14">
    <source>
        <dbReference type="SAM" id="SignalP"/>
    </source>
</evidence>
<dbReference type="GO" id="GO:0015918">
    <property type="term" value="P:sterol transport"/>
    <property type="evidence" value="ECO:0007669"/>
    <property type="project" value="TreeGrafter"/>
</dbReference>
<dbReference type="EMBL" id="CABVLU010000002">
    <property type="protein sequence ID" value="VVT48670.1"/>
    <property type="molecule type" value="Genomic_DNA"/>
</dbReference>
<dbReference type="PROSITE" id="PS50156">
    <property type="entry name" value="SSD"/>
    <property type="match status" value="1"/>
</dbReference>
<dbReference type="Proteomes" id="UP000398389">
    <property type="component" value="Unassembled WGS sequence"/>
</dbReference>
<dbReference type="Pfam" id="PF16414">
    <property type="entry name" value="NPC1_N"/>
    <property type="match status" value="1"/>
</dbReference>
<dbReference type="OrthoDB" id="6510177at2759"/>
<feature type="transmembrane region" description="Helical" evidence="13">
    <location>
        <begin position="630"/>
        <end position="651"/>
    </location>
</feature>
<feature type="signal peptide" evidence="14">
    <location>
        <begin position="1"/>
        <end position="18"/>
    </location>
</feature>
<feature type="transmembrane region" description="Helical" evidence="13">
    <location>
        <begin position="745"/>
        <end position="764"/>
    </location>
</feature>